<name>A0ABW2NDH1_9BACL</name>
<evidence type="ECO:0000313" key="1">
    <source>
        <dbReference type="EMBL" id="MFC7363889.1"/>
    </source>
</evidence>
<gene>
    <name evidence="1" type="primary">sda</name>
    <name evidence="1" type="ORF">ACFQQH_01780</name>
</gene>
<dbReference type="InterPro" id="IPR015064">
    <property type="entry name" value="Sda"/>
</dbReference>
<dbReference type="SUPFAM" id="SSF100985">
    <property type="entry name" value="Sporulation inhibitor Sda"/>
    <property type="match status" value="1"/>
</dbReference>
<dbReference type="Proteomes" id="UP001596483">
    <property type="component" value="Unassembled WGS sequence"/>
</dbReference>
<keyword evidence="2" id="KW-1185">Reference proteome</keyword>
<proteinExistence type="predicted"/>
<dbReference type="Pfam" id="PF08970">
    <property type="entry name" value="Sda"/>
    <property type="match status" value="1"/>
</dbReference>
<dbReference type="RefSeq" id="WP_157293634.1">
    <property type="nucleotide sequence ID" value="NZ_JBHTCT010000005.1"/>
</dbReference>
<protein>
    <submittedName>
        <fullName evidence="1">Sporulation histidine kinase inhibitor Sda</fullName>
    </submittedName>
</protein>
<comment type="caution">
    <text evidence="1">The sequence shown here is derived from an EMBL/GenBank/DDBJ whole genome shotgun (WGS) entry which is preliminary data.</text>
</comment>
<dbReference type="Gene3D" id="1.10.287.1100">
    <property type="entry name" value="Sporulation inhibitor A"/>
    <property type="match status" value="1"/>
</dbReference>
<sequence>MDRLTDDQLIDTYLTAIAHGLNQCFIMLLEKEIMRRTFEQEKKLLCPA</sequence>
<dbReference type="GO" id="GO:0004860">
    <property type="term" value="F:protein kinase inhibitor activity"/>
    <property type="evidence" value="ECO:0007669"/>
    <property type="project" value="UniProtKB-KW"/>
</dbReference>
<organism evidence="1 2">
    <name type="scientific">Bhargavaea changchunensis</name>
    <dbReference type="NCBI Taxonomy" id="2134037"/>
    <lineage>
        <taxon>Bacteria</taxon>
        <taxon>Bacillati</taxon>
        <taxon>Bacillota</taxon>
        <taxon>Bacilli</taxon>
        <taxon>Bacillales</taxon>
        <taxon>Caryophanaceae</taxon>
        <taxon>Bhargavaea</taxon>
    </lineage>
</organism>
<accession>A0ABW2NDH1</accession>
<evidence type="ECO:0000313" key="2">
    <source>
        <dbReference type="Proteomes" id="UP001596483"/>
    </source>
</evidence>
<reference evidence="2" key="1">
    <citation type="journal article" date="2019" name="Int. J. Syst. Evol. Microbiol.">
        <title>The Global Catalogue of Microorganisms (GCM) 10K type strain sequencing project: providing services to taxonomists for standard genome sequencing and annotation.</title>
        <authorList>
            <consortium name="The Broad Institute Genomics Platform"/>
            <consortium name="The Broad Institute Genome Sequencing Center for Infectious Disease"/>
            <person name="Wu L."/>
            <person name="Ma J."/>
        </authorList>
    </citation>
    <scope>NUCLEOTIDE SEQUENCE [LARGE SCALE GENOMIC DNA]</scope>
    <source>
        <strain evidence="2">JCM 4738</strain>
    </source>
</reference>
<dbReference type="InterPro" id="IPR036916">
    <property type="entry name" value="Sda_sf"/>
</dbReference>
<keyword evidence="1" id="KW-0649">Protein kinase inhibitor</keyword>
<dbReference type="EMBL" id="JBHTCT010000005">
    <property type="protein sequence ID" value="MFC7363889.1"/>
    <property type="molecule type" value="Genomic_DNA"/>
</dbReference>